<evidence type="ECO:0000313" key="1">
    <source>
        <dbReference type="EMBL" id="SVC42462.1"/>
    </source>
</evidence>
<dbReference type="AlphaFoldDB" id="A0A382M527"/>
<gene>
    <name evidence="1" type="ORF">METZ01_LOCUS295316</name>
</gene>
<reference evidence="1" key="1">
    <citation type="submission" date="2018-05" db="EMBL/GenBank/DDBJ databases">
        <authorList>
            <person name="Lanie J.A."/>
            <person name="Ng W.-L."/>
            <person name="Kazmierczak K.M."/>
            <person name="Andrzejewski T.M."/>
            <person name="Davidsen T.M."/>
            <person name="Wayne K.J."/>
            <person name="Tettelin H."/>
            <person name="Glass J.I."/>
            <person name="Rusch D."/>
            <person name="Podicherti R."/>
            <person name="Tsui H.-C.T."/>
            <person name="Winkler M.E."/>
        </authorList>
    </citation>
    <scope>NUCLEOTIDE SEQUENCE</scope>
</reference>
<organism evidence="1">
    <name type="scientific">marine metagenome</name>
    <dbReference type="NCBI Taxonomy" id="408172"/>
    <lineage>
        <taxon>unclassified sequences</taxon>
        <taxon>metagenomes</taxon>
        <taxon>ecological metagenomes</taxon>
    </lineage>
</organism>
<protein>
    <submittedName>
        <fullName evidence="1">Uncharacterized protein</fullName>
    </submittedName>
</protein>
<feature type="non-terminal residue" evidence="1">
    <location>
        <position position="1"/>
    </location>
</feature>
<proteinExistence type="predicted"/>
<accession>A0A382M527</accession>
<sequence length="178" mass="20417">EMLSLSVSHHTDRPNKDFDISDGTVIPAGNYDWWDARLSLNTGLYRKFAAANSYTVGSFYDGDRQQLSSTLVYRPTNRISLMLDYSLNLIDWEQFKDSTINLISGRIQYSFTPDLTLFNLIQYDDISNSIGVNSRLQWEYKPGAKMFFVLNQGYVDEMTGFVIKDLEVVAKVGGMFRF</sequence>
<dbReference type="EMBL" id="UINC01090481">
    <property type="protein sequence ID" value="SVC42462.1"/>
    <property type="molecule type" value="Genomic_DNA"/>
</dbReference>
<name>A0A382M527_9ZZZZ</name>
<dbReference type="SUPFAM" id="SSF56935">
    <property type="entry name" value="Porins"/>
    <property type="match status" value="1"/>
</dbReference>